<dbReference type="EMBL" id="NHOC01000009">
    <property type="protein sequence ID" value="OUM19899.1"/>
    <property type="molecule type" value="Genomic_DNA"/>
</dbReference>
<dbReference type="OrthoDB" id="6024937at2"/>
<protein>
    <recommendedName>
        <fullName evidence="1">PRC-barrel domain-containing protein</fullName>
    </recommendedName>
</protein>
<dbReference type="Pfam" id="PF05239">
    <property type="entry name" value="PRC"/>
    <property type="match status" value="1"/>
</dbReference>
<dbReference type="SUPFAM" id="SSF50346">
    <property type="entry name" value="PRC-barrel domain"/>
    <property type="match status" value="1"/>
</dbReference>
<sequence>MRCEDKRHCDDNRCRSCCRIVDLRCKEVICIGDGSRLGFVSDVEIDTCTGRLVAIVVPGRGKLGFLGKRNDCVIPWEAIRRIGDDIILTSFCPQECCPPREHEKHRCD</sequence>
<organism evidence="2 3">
    <name type="scientific">Butyricicoccus porcorum</name>
    <dbReference type="NCBI Taxonomy" id="1945634"/>
    <lineage>
        <taxon>Bacteria</taxon>
        <taxon>Bacillati</taxon>
        <taxon>Bacillota</taxon>
        <taxon>Clostridia</taxon>
        <taxon>Eubacteriales</taxon>
        <taxon>Butyricicoccaceae</taxon>
        <taxon>Butyricicoccus</taxon>
    </lineage>
</organism>
<accession>A0A252F2E5</accession>
<proteinExistence type="predicted"/>
<dbReference type="InterPro" id="IPR027275">
    <property type="entry name" value="PRC-brl_dom"/>
</dbReference>
<dbReference type="Gene3D" id="2.30.30.240">
    <property type="entry name" value="PRC-barrel domain"/>
    <property type="match status" value="1"/>
</dbReference>
<dbReference type="NCBIfam" id="TIGR02888">
    <property type="entry name" value="spore_YlmC_YmxH"/>
    <property type="match status" value="1"/>
</dbReference>
<name>A0A252F2E5_9FIRM</name>
<comment type="caution">
    <text evidence="2">The sequence shown here is derived from an EMBL/GenBank/DDBJ whole genome shotgun (WGS) entry which is preliminary data.</text>
</comment>
<keyword evidence="3" id="KW-1185">Reference proteome</keyword>
<dbReference type="InterPro" id="IPR011033">
    <property type="entry name" value="PRC_barrel-like_sf"/>
</dbReference>
<evidence type="ECO:0000313" key="2">
    <source>
        <dbReference type="EMBL" id="OUM19899.1"/>
    </source>
</evidence>
<dbReference type="InterPro" id="IPR014238">
    <property type="entry name" value="Spore_YlmC/YmxH"/>
</dbReference>
<gene>
    <name evidence="2" type="ORF">CBW42_10475</name>
</gene>
<dbReference type="PANTHER" id="PTHR40061">
    <property type="entry name" value="SPORULATION PROTEIN YLMC-RELATED"/>
    <property type="match status" value="1"/>
</dbReference>
<evidence type="ECO:0000313" key="3">
    <source>
        <dbReference type="Proteomes" id="UP000194903"/>
    </source>
</evidence>
<dbReference type="PANTHER" id="PTHR40061:SF1">
    <property type="entry name" value="SPORULATION PROTEIN YLMC-RELATED"/>
    <property type="match status" value="1"/>
</dbReference>
<evidence type="ECO:0000259" key="1">
    <source>
        <dbReference type="Pfam" id="PF05239"/>
    </source>
</evidence>
<dbReference type="AlphaFoldDB" id="A0A252F2E5"/>
<feature type="domain" description="PRC-barrel" evidence="1">
    <location>
        <begin position="20"/>
        <end position="89"/>
    </location>
</feature>
<reference evidence="2 3" key="1">
    <citation type="submission" date="2017-05" db="EMBL/GenBank/DDBJ databases">
        <title>Butyricicoccus porcorum sp. nov. a butyrate-producing bacterium from the swine intestinal tract.</title>
        <authorList>
            <person name="Trachsel J."/>
            <person name="Humphrey S."/>
            <person name="Allen H.K."/>
        </authorList>
    </citation>
    <scope>NUCLEOTIDE SEQUENCE [LARGE SCALE GENOMIC DNA]</scope>
    <source>
        <strain evidence="2">BB10</strain>
    </source>
</reference>
<dbReference type="RefSeq" id="WP_087021048.1">
    <property type="nucleotide sequence ID" value="NZ_CP178353.1"/>
</dbReference>
<dbReference type="Proteomes" id="UP000194903">
    <property type="component" value="Unassembled WGS sequence"/>
</dbReference>